<dbReference type="PRINTS" id="PR00455">
    <property type="entry name" value="HTHTETR"/>
</dbReference>
<evidence type="ECO:0000256" key="2">
    <source>
        <dbReference type="ARBA" id="ARBA00023125"/>
    </source>
</evidence>
<evidence type="ECO:0000256" key="1">
    <source>
        <dbReference type="ARBA" id="ARBA00023015"/>
    </source>
</evidence>
<evidence type="ECO:0000256" key="3">
    <source>
        <dbReference type="ARBA" id="ARBA00023163"/>
    </source>
</evidence>
<comment type="caution">
    <text evidence="6">The sequence shown here is derived from an EMBL/GenBank/DDBJ whole genome shotgun (WGS) entry which is preliminary data.</text>
</comment>
<evidence type="ECO:0000313" key="6">
    <source>
        <dbReference type="EMBL" id="RJK94275.1"/>
    </source>
</evidence>
<dbReference type="EMBL" id="QZEZ01000007">
    <property type="protein sequence ID" value="RJK94275.1"/>
    <property type="molecule type" value="Genomic_DNA"/>
</dbReference>
<dbReference type="SUPFAM" id="SSF46689">
    <property type="entry name" value="Homeodomain-like"/>
    <property type="match status" value="1"/>
</dbReference>
<keyword evidence="7" id="KW-1185">Reference proteome</keyword>
<dbReference type="RefSeq" id="WP_119951284.1">
    <property type="nucleotide sequence ID" value="NZ_QZEZ01000007.1"/>
</dbReference>
<dbReference type="OrthoDB" id="4823039at2"/>
<reference evidence="6 7" key="1">
    <citation type="submission" date="2018-09" db="EMBL/GenBank/DDBJ databases">
        <title>YIM 75000 draft genome.</title>
        <authorList>
            <person name="Tang S."/>
            <person name="Feng Y."/>
        </authorList>
    </citation>
    <scope>NUCLEOTIDE SEQUENCE [LARGE SCALE GENOMIC DNA]</scope>
    <source>
        <strain evidence="6 7">YIM 75000</strain>
    </source>
</reference>
<gene>
    <name evidence="6" type="ORF">D5H78_14925</name>
</gene>
<feature type="DNA-binding region" description="H-T-H motif" evidence="4">
    <location>
        <begin position="40"/>
        <end position="59"/>
    </location>
</feature>
<dbReference type="Proteomes" id="UP000265614">
    <property type="component" value="Unassembled WGS sequence"/>
</dbReference>
<dbReference type="GO" id="GO:0003700">
    <property type="term" value="F:DNA-binding transcription factor activity"/>
    <property type="evidence" value="ECO:0007669"/>
    <property type="project" value="TreeGrafter"/>
</dbReference>
<dbReference type="InterPro" id="IPR050109">
    <property type="entry name" value="HTH-type_TetR-like_transc_reg"/>
</dbReference>
<dbReference type="SUPFAM" id="SSF48498">
    <property type="entry name" value="Tetracyclin repressor-like, C-terminal domain"/>
    <property type="match status" value="1"/>
</dbReference>
<keyword evidence="2 4" id="KW-0238">DNA-binding</keyword>
<dbReference type="PANTHER" id="PTHR30055:SF234">
    <property type="entry name" value="HTH-TYPE TRANSCRIPTIONAL REGULATOR BETI"/>
    <property type="match status" value="1"/>
</dbReference>
<dbReference type="PROSITE" id="PS50977">
    <property type="entry name" value="HTH_TETR_2"/>
    <property type="match status" value="1"/>
</dbReference>
<dbReference type="PANTHER" id="PTHR30055">
    <property type="entry name" value="HTH-TYPE TRANSCRIPTIONAL REGULATOR RUTR"/>
    <property type="match status" value="1"/>
</dbReference>
<dbReference type="Pfam" id="PF00440">
    <property type="entry name" value="TetR_N"/>
    <property type="match status" value="1"/>
</dbReference>
<name>A0A3A3YUA4_9ACTN</name>
<dbReference type="Gene3D" id="1.10.357.10">
    <property type="entry name" value="Tetracycline Repressor, domain 2"/>
    <property type="match status" value="1"/>
</dbReference>
<accession>A0A3A3YUA4</accession>
<protein>
    <submittedName>
        <fullName evidence="6">TetR/AcrR family transcriptional regulator</fullName>
    </submittedName>
</protein>
<dbReference type="InterPro" id="IPR036271">
    <property type="entry name" value="Tet_transcr_reg_TetR-rel_C_sf"/>
</dbReference>
<keyword evidence="1" id="KW-0805">Transcription regulation</keyword>
<feature type="domain" description="HTH tetR-type" evidence="5">
    <location>
        <begin position="17"/>
        <end position="77"/>
    </location>
</feature>
<dbReference type="GO" id="GO:0000976">
    <property type="term" value="F:transcription cis-regulatory region binding"/>
    <property type="evidence" value="ECO:0007669"/>
    <property type="project" value="TreeGrafter"/>
</dbReference>
<evidence type="ECO:0000256" key="4">
    <source>
        <dbReference type="PROSITE-ProRule" id="PRU00335"/>
    </source>
</evidence>
<organism evidence="6 7">
    <name type="scientific">Vallicoccus soli</name>
    <dbReference type="NCBI Taxonomy" id="2339232"/>
    <lineage>
        <taxon>Bacteria</taxon>
        <taxon>Bacillati</taxon>
        <taxon>Actinomycetota</taxon>
        <taxon>Actinomycetes</taxon>
        <taxon>Motilibacterales</taxon>
        <taxon>Vallicoccaceae</taxon>
        <taxon>Vallicoccus</taxon>
    </lineage>
</organism>
<keyword evidence="3" id="KW-0804">Transcription</keyword>
<dbReference type="AlphaFoldDB" id="A0A3A3YUA4"/>
<proteinExistence type="predicted"/>
<sequence length="213" mass="22796">MGDRRPYASAVRAEQARLTRRLVLEAARTLFLRDGYAGTTVAAVAREAGVSGQTVYNAFGSKAGLLTRLFDVTLVGDDEPVPFAQRPATVEVMGRTDPRALLHGYAGLGLVLLTRLGPLLAVVTAGAAAGDPDLRALLERMDAQRLVGTAGVAARLDELGALRPGVDVERARDALWTLNSLAVWEHLVQRRGWSPQEYADWVGRAMADAVLAP</sequence>
<evidence type="ECO:0000313" key="7">
    <source>
        <dbReference type="Proteomes" id="UP000265614"/>
    </source>
</evidence>
<dbReference type="InterPro" id="IPR001647">
    <property type="entry name" value="HTH_TetR"/>
</dbReference>
<evidence type="ECO:0000259" key="5">
    <source>
        <dbReference type="PROSITE" id="PS50977"/>
    </source>
</evidence>
<dbReference type="InterPro" id="IPR009057">
    <property type="entry name" value="Homeodomain-like_sf"/>
</dbReference>